<evidence type="ECO:0000256" key="1">
    <source>
        <dbReference type="ARBA" id="ARBA00004496"/>
    </source>
</evidence>
<dbReference type="InterPro" id="IPR027417">
    <property type="entry name" value="P-loop_NTPase"/>
</dbReference>
<keyword evidence="5" id="KW-0863">Zinc-finger</keyword>
<keyword evidence="2" id="KW-0963">Cytoplasm</keyword>
<dbReference type="InterPro" id="IPR046439">
    <property type="entry name" value="ZF_RZ_dom"/>
</dbReference>
<evidence type="ECO:0000256" key="8">
    <source>
        <dbReference type="ARBA" id="ARBA00022833"/>
    </source>
</evidence>
<dbReference type="Proteomes" id="UP000271974">
    <property type="component" value="Unassembled WGS sequence"/>
</dbReference>
<dbReference type="FunFam" id="3.40.50.300:FF:000326">
    <property type="entry name" value="P-loop containing nucleoside triphosphate hydrolase"/>
    <property type="match status" value="1"/>
</dbReference>
<evidence type="ECO:0000256" key="3">
    <source>
        <dbReference type="ARBA" id="ARBA00022723"/>
    </source>
</evidence>
<keyword evidence="7" id="KW-0347">Helicase</keyword>
<evidence type="ECO:0000313" key="13">
    <source>
        <dbReference type="Proteomes" id="UP000271974"/>
    </source>
</evidence>
<gene>
    <name evidence="12" type="ORF">EGW08_005198</name>
</gene>
<dbReference type="STRING" id="188477.A0A433TZV5"/>
<dbReference type="GO" id="GO:0005737">
    <property type="term" value="C:cytoplasm"/>
    <property type="evidence" value="ECO:0007669"/>
    <property type="project" value="UniProtKB-SubCell"/>
</dbReference>
<dbReference type="OrthoDB" id="2423195at2759"/>
<dbReference type="GO" id="GO:0002376">
    <property type="term" value="P:immune system process"/>
    <property type="evidence" value="ECO:0007669"/>
    <property type="project" value="UniProtKB-KW"/>
</dbReference>
<dbReference type="PANTHER" id="PTHR10887:SF341">
    <property type="entry name" value="NFX1-TYPE ZINC FINGER-CONTAINING PROTEIN 1"/>
    <property type="match status" value="1"/>
</dbReference>
<keyword evidence="13" id="KW-1185">Reference proteome</keyword>
<sequence length="1890" mass="216237">MEEEEDGFRPPDRLRRQIRNQPLSLQELHRLHTERDASTLLMQLDRENSGFDLLLQNMSPAKLKITVQVLEKALINSSQIAQRQAVINVVTKLLDPMSDSFRQQLAMTGLHCGLRREQEFVKAVMAIVKLALQISPVSAAGSLAIIILNLEDTLNSEMFTDKIAMDDAMEEIKELQRRGARLPNLHPEIGGNDTNTRQRLRHRGENMDPTLFRELSIIPSTADFDPASDIEVRANKTNGAYENVNDYLDIQFRLLRADLLLPLRESILEYLADQERPQMRGIKVYREVRIVRPVCNDNGLCFRLSFDVTRTRRVNWSVSQRLKFGSLVCLSADNFVTYQCAVVDRNEPRNLEHGLVDVQFLVTDQGDAGAAVDESIALFAKARDLRFVMVESPAYFEAYKHVLRGLQNITENTFPFWRYIGECNRNVQAPLYLREHAGQAIYDMRPLVEDSYVIKDGVEEDDAAGHQGGFIHAADVAREVDILQLETWPNANTLSLDVSQYVALQSALTREFSIVQGPPGTGKTFLGLKIMKVLLHNRQIWAAQQRGQDEIGRNQFSPILLVCYTNHALDQFLEGVLQFFQGNLVRVGSRSKSEELDEYNLRSLRQRARTNRTVPVEIHKAKQNVRIDLKEIKATIHIEAAKLEILEREIVKETFLKDFIETRHWKQLTQRSKSGSVILAWLKIAAQLRRIEAQRDPQAEGHDTLLSDASAATDHSVILDEDLDEESDDEDDFFEIVTADSANRFLDIDDDDDIDFEDDEDDDLFAELREDFGNDYIDRVRAINRKLDDVDRETEKLRIKEVAFNISDYGEQEMPSGLSKKQKSHWKFVNELKKRCKYKLLGWLQNTDKMDEDEVSRVDNVWRLGALQRWRLYRYWVDLYCRQLRGEIRDTSRSYEEKARRYQEILHQEDKVILEKATVIGMTTTGAARYQAILREIGPRVVIVEEAAEVLEGHVLTSISEHCQHVVLIGDHKQLRPNPAVHRLKSECALDISLFERLINNSFRFDQLRYQHRMRQEISDLLKIRDLYPELQDHDKVKEYPDVRNVTTNVCFIQHHECDQRQEDTNTFCNHYEAKFIVGLCEYLLLQGYSPRQITVLSPYKGQIQLIKTQLKYMARSMAMAERMEKGGLKISSVDNYQGEENDIILLSLVRSNEENDIGFLKANNRLCVALSRAKHGLYVVGNLAGIAEKSNMMREILCLAKKKGFYKDHLSLSCPRHRGSETKIFKPDDFKKVADGGCRQPCQVRLDCGHACKRICHADDPKHLDAACQEPCGQLCEDCGQNCRGGHPCGKHNVCMNSVRKTIPMCGHVQDVPCYLSGTNFECQKKCEEKLPCGHMCQQTCGKRHNHTQDTCLEKIEVEPSHCGHGRFSLPCKDAQKGQEIVNLLCPEPCTALLDCEHICSGTCAQCLNGRLHINCQHICQKILICGHSCQDKCGSCSPCKRPCETACQHSHCDKMCGEPCRACLEPCGWQCPHHKCNDLCCQPCVRPSCDEPCSKRLACRHRCCGVCGEECPKLCSRCDVEKLKADSLYGYDGDRTTRFIQLDCDHVLEVEFVDQWMITDPAAQDGMDRVTIGLKTCPLCKIPIRKCHRYSNVIKRQLLLIEQVKKQYLGERRSDLKERLEQAINDLGVAERRDIQPLLQSAPTVLSETILAAQLRQVTLFRHIRVLRRAVVDLRGRFPDLQLLANNLHRVDIDLRCFEQWTKRVRTVFTQQNERESRLEHSRLRLLLSLIKLFGLVYTREGGQRLSDEQKDRIRTAMQSLSAEGQTSQEIIDGNEALVDELSKLVPDSHIALTAEERMAIVRAVNVSTGAWYQCPNGHIYAIGDCGQAMEEGRCPECKARIGGTNHHLLEDNAQAPEMDGAERPIWDNLDADRELAERLQRLEFEQL</sequence>
<protein>
    <recommendedName>
        <fullName evidence="11">RZ-type domain-containing protein</fullName>
    </recommendedName>
</protein>
<evidence type="ECO:0000256" key="4">
    <source>
        <dbReference type="ARBA" id="ARBA00022741"/>
    </source>
</evidence>
<evidence type="ECO:0000313" key="12">
    <source>
        <dbReference type="EMBL" id="RUS87045.1"/>
    </source>
</evidence>
<dbReference type="Pfam" id="PF25396">
    <property type="entry name" value="ZNFX1"/>
    <property type="match status" value="1"/>
</dbReference>
<keyword evidence="9" id="KW-0067">ATP-binding</keyword>
<dbReference type="CDD" id="cd06008">
    <property type="entry name" value="NF-X1-zinc-finger"/>
    <property type="match status" value="2"/>
</dbReference>
<dbReference type="Pfam" id="PF13086">
    <property type="entry name" value="AAA_11"/>
    <property type="match status" value="2"/>
</dbReference>
<accession>A0A433TZV5</accession>
<reference evidence="12 13" key="1">
    <citation type="submission" date="2019-01" db="EMBL/GenBank/DDBJ databases">
        <title>A draft genome assembly of the solar-powered sea slug Elysia chlorotica.</title>
        <authorList>
            <person name="Cai H."/>
            <person name="Li Q."/>
            <person name="Fang X."/>
            <person name="Li J."/>
            <person name="Curtis N.E."/>
            <person name="Altenburger A."/>
            <person name="Shibata T."/>
            <person name="Feng M."/>
            <person name="Maeda T."/>
            <person name="Schwartz J.A."/>
            <person name="Shigenobu S."/>
            <person name="Lundholm N."/>
            <person name="Nishiyama T."/>
            <person name="Yang H."/>
            <person name="Hasebe M."/>
            <person name="Li S."/>
            <person name="Pierce S.K."/>
            <person name="Wang J."/>
        </authorList>
    </citation>
    <scope>NUCLEOTIDE SEQUENCE [LARGE SCALE GENOMIC DNA]</scope>
    <source>
        <strain evidence="12">EC2010</strain>
        <tissue evidence="12">Whole organism of an adult</tissue>
    </source>
</reference>
<keyword evidence="10" id="KW-0391">Immunity</keyword>
<dbReference type="GO" id="GO:0004386">
    <property type="term" value="F:helicase activity"/>
    <property type="evidence" value="ECO:0007669"/>
    <property type="project" value="UniProtKB-KW"/>
</dbReference>
<keyword evidence="4" id="KW-0547">Nucleotide-binding</keyword>
<comment type="caution">
    <text evidence="12">The sequence shown here is derived from an EMBL/GenBank/DDBJ whole genome shotgun (WGS) entry which is preliminary data.</text>
</comment>
<dbReference type="InterPro" id="IPR045055">
    <property type="entry name" value="DNA2/NAM7-like"/>
</dbReference>
<evidence type="ECO:0000256" key="7">
    <source>
        <dbReference type="ARBA" id="ARBA00022806"/>
    </source>
</evidence>
<dbReference type="GO" id="GO:0031380">
    <property type="term" value="C:nuclear RNA-directed RNA polymerase complex"/>
    <property type="evidence" value="ECO:0007669"/>
    <property type="project" value="TreeGrafter"/>
</dbReference>
<dbReference type="Gene3D" id="3.40.50.300">
    <property type="entry name" value="P-loop containing nucleotide triphosphate hydrolases"/>
    <property type="match status" value="3"/>
</dbReference>
<dbReference type="GO" id="GO:0005694">
    <property type="term" value="C:chromosome"/>
    <property type="evidence" value="ECO:0007669"/>
    <property type="project" value="UniProtKB-ARBA"/>
</dbReference>
<comment type="subcellular location">
    <subcellularLocation>
        <location evidence="1">Cytoplasm</location>
    </subcellularLocation>
</comment>
<keyword evidence="6" id="KW-0378">Hydrolase</keyword>
<dbReference type="CDD" id="cd18808">
    <property type="entry name" value="SF1_C_Upf1"/>
    <property type="match status" value="1"/>
</dbReference>
<dbReference type="PANTHER" id="PTHR10887">
    <property type="entry name" value="DNA2/NAM7 HELICASE FAMILY"/>
    <property type="match status" value="1"/>
</dbReference>
<evidence type="ECO:0000256" key="2">
    <source>
        <dbReference type="ARBA" id="ARBA00022490"/>
    </source>
</evidence>
<dbReference type="GO" id="GO:0031048">
    <property type="term" value="P:regulatory ncRNA-mediated heterochromatin formation"/>
    <property type="evidence" value="ECO:0007669"/>
    <property type="project" value="TreeGrafter"/>
</dbReference>
<keyword evidence="3" id="KW-0479">Metal-binding</keyword>
<dbReference type="InterPro" id="IPR057373">
    <property type="entry name" value="ZNFX1"/>
</dbReference>
<dbReference type="SUPFAM" id="SSF52540">
    <property type="entry name" value="P-loop containing nucleoside triphosphate hydrolases"/>
    <property type="match status" value="1"/>
</dbReference>
<dbReference type="InterPro" id="IPR041679">
    <property type="entry name" value="DNA2/NAM7-like_C"/>
</dbReference>
<dbReference type="InterPro" id="IPR047187">
    <property type="entry name" value="SF1_C_Upf1"/>
</dbReference>
<evidence type="ECO:0000256" key="6">
    <source>
        <dbReference type="ARBA" id="ARBA00022801"/>
    </source>
</evidence>
<evidence type="ECO:0000256" key="5">
    <source>
        <dbReference type="ARBA" id="ARBA00022771"/>
    </source>
</evidence>
<dbReference type="GO" id="GO:0005524">
    <property type="term" value="F:ATP binding"/>
    <property type="evidence" value="ECO:0007669"/>
    <property type="project" value="UniProtKB-KW"/>
</dbReference>
<evidence type="ECO:0000259" key="11">
    <source>
        <dbReference type="PROSITE" id="PS51981"/>
    </source>
</evidence>
<dbReference type="PROSITE" id="PS51981">
    <property type="entry name" value="ZF_RZ"/>
    <property type="match status" value="1"/>
</dbReference>
<dbReference type="GO" id="GO:0008270">
    <property type="term" value="F:zinc ion binding"/>
    <property type="evidence" value="ECO:0007669"/>
    <property type="project" value="UniProtKB-KW"/>
</dbReference>
<dbReference type="GO" id="GO:0016787">
    <property type="term" value="F:hydrolase activity"/>
    <property type="evidence" value="ECO:0007669"/>
    <property type="project" value="UniProtKB-KW"/>
</dbReference>
<name>A0A433TZV5_ELYCH</name>
<dbReference type="EMBL" id="RQTK01000121">
    <property type="protein sequence ID" value="RUS87045.1"/>
    <property type="molecule type" value="Genomic_DNA"/>
</dbReference>
<evidence type="ECO:0000256" key="9">
    <source>
        <dbReference type="ARBA" id="ARBA00022840"/>
    </source>
</evidence>
<keyword evidence="8" id="KW-0862">Zinc</keyword>
<organism evidence="12 13">
    <name type="scientific">Elysia chlorotica</name>
    <name type="common">Eastern emerald elysia</name>
    <name type="synonym">Sea slug</name>
    <dbReference type="NCBI Taxonomy" id="188477"/>
    <lineage>
        <taxon>Eukaryota</taxon>
        <taxon>Metazoa</taxon>
        <taxon>Spiralia</taxon>
        <taxon>Lophotrochozoa</taxon>
        <taxon>Mollusca</taxon>
        <taxon>Gastropoda</taxon>
        <taxon>Heterobranchia</taxon>
        <taxon>Euthyneura</taxon>
        <taxon>Panpulmonata</taxon>
        <taxon>Sacoglossa</taxon>
        <taxon>Placobranchoidea</taxon>
        <taxon>Plakobranchidae</taxon>
        <taxon>Elysia</taxon>
    </lineage>
</organism>
<dbReference type="Pfam" id="PF20173">
    <property type="entry name" value="ZnF_RZ-type"/>
    <property type="match status" value="1"/>
</dbReference>
<evidence type="ECO:0000256" key="10">
    <source>
        <dbReference type="ARBA" id="ARBA00022859"/>
    </source>
</evidence>
<dbReference type="Pfam" id="PF13087">
    <property type="entry name" value="AAA_12"/>
    <property type="match status" value="1"/>
</dbReference>
<dbReference type="InterPro" id="IPR041677">
    <property type="entry name" value="DNA2/NAM7_AAA_11"/>
</dbReference>
<proteinExistence type="predicted"/>
<feature type="domain" description="RZ-type" evidence="11">
    <location>
        <begin position="1795"/>
        <end position="1866"/>
    </location>
</feature>